<dbReference type="OrthoDB" id="2679642at2"/>
<dbReference type="AlphaFoldDB" id="A0A5R9G757"/>
<dbReference type="Gene3D" id="3.30.310.100">
    <property type="entry name" value="YugN-like"/>
    <property type="match status" value="1"/>
</dbReference>
<name>A0A5R9G757_9BACL</name>
<gene>
    <name evidence="1" type="ORF">FE782_23370</name>
</gene>
<evidence type="ECO:0000313" key="1">
    <source>
        <dbReference type="EMBL" id="TLS49940.1"/>
    </source>
</evidence>
<organism evidence="1 2">
    <name type="scientific">Paenibacillus antri</name>
    <dbReference type="NCBI Taxonomy" id="2582848"/>
    <lineage>
        <taxon>Bacteria</taxon>
        <taxon>Bacillati</taxon>
        <taxon>Bacillota</taxon>
        <taxon>Bacilli</taxon>
        <taxon>Bacillales</taxon>
        <taxon>Paenibacillaceae</taxon>
        <taxon>Paenibacillus</taxon>
    </lineage>
</organism>
<dbReference type="EMBL" id="VCIW01000018">
    <property type="protein sequence ID" value="TLS49940.1"/>
    <property type="molecule type" value="Genomic_DNA"/>
</dbReference>
<proteinExistence type="predicted"/>
<sequence>MIIDDSGLKGLQAELADLDESSEKLGFVRWQWEYYRATYDLKIEDQPNREDYFLRINTRAVEGKLENPSAVLAVEDVYIGRASFPHGLDYESPIPDAILKSAKQKLAALKQLLA</sequence>
<dbReference type="InterPro" id="IPR014967">
    <property type="entry name" value="Uncharacterised_YugN-like"/>
</dbReference>
<accession>A0A5R9G757</accession>
<evidence type="ECO:0000313" key="2">
    <source>
        <dbReference type="Proteomes" id="UP000309676"/>
    </source>
</evidence>
<evidence type="ECO:0008006" key="3">
    <source>
        <dbReference type="Google" id="ProtNLM"/>
    </source>
</evidence>
<dbReference type="InterPro" id="IPR036491">
    <property type="entry name" value="YugN-like_sf"/>
</dbReference>
<comment type="caution">
    <text evidence="1">The sequence shown here is derived from an EMBL/GenBank/DDBJ whole genome shotgun (WGS) entry which is preliminary data.</text>
</comment>
<protein>
    <recommendedName>
        <fullName evidence="3">YugN-like family protein</fullName>
    </recommendedName>
</protein>
<dbReference type="Proteomes" id="UP000309676">
    <property type="component" value="Unassembled WGS sequence"/>
</dbReference>
<dbReference type="Pfam" id="PF08868">
    <property type="entry name" value="YugN"/>
    <property type="match status" value="1"/>
</dbReference>
<keyword evidence="2" id="KW-1185">Reference proteome</keyword>
<dbReference type="SUPFAM" id="SSF160755">
    <property type="entry name" value="YugN-like"/>
    <property type="match status" value="1"/>
</dbReference>
<reference evidence="1 2" key="1">
    <citation type="submission" date="2019-05" db="EMBL/GenBank/DDBJ databases">
        <authorList>
            <person name="Narsing Rao M.P."/>
            <person name="Li W.J."/>
        </authorList>
    </citation>
    <scope>NUCLEOTIDE SEQUENCE [LARGE SCALE GENOMIC DNA]</scope>
    <source>
        <strain evidence="1 2">SYSU_K30003</strain>
    </source>
</reference>
<dbReference type="RefSeq" id="WP_138196761.1">
    <property type="nucleotide sequence ID" value="NZ_VCIW01000018.1"/>
</dbReference>